<dbReference type="InterPro" id="IPR029058">
    <property type="entry name" value="AB_hydrolase_fold"/>
</dbReference>
<dbReference type="Gene3D" id="3.40.50.1820">
    <property type="entry name" value="alpha/beta hydrolase"/>
    <property type="match status" value="1"/>
</dbReference>
<feature type="region of interest" description="Disordered" evidence="3">
    <location>
        <begin position="165"/>
        <end position="188"/>
    </location>
</feature>
<feature type="region of interest" description="Disordered" evidence="3">
    <location>
        <begin position="474"/>
        <end position="638"/>
    </location>
</feature>
<feature type="compositionally biased region" description="Basic and acidic residues" evidence="3">
    <location>
        <begin position="863"/>
        <end position="889"/>
    </location>
</feature>
<feature type="compositionally biased region" description="Basic and acidic residues" evidence="3">
    <location>
        <begin position="505"/>
        <end position="527"/>
    </location>
</feature>
<dbReference type="InterPro" id="IPR050309">
    <property type="entry name" value="Type-B_Carboxylest/Lipase"/>
</dbReference>
<dbReference type="Pfam" id="PF00135">
    <property type="entry name" value="COesterase"/>
    <property type="match status" value="1"/>
</dbReference>
<dbReference type="InterPro" id="IPR002018">
    <property type="entry name" value="CarbesteraseB"/>
</dbReference>
<dbReference type="HOGENOM" id="CLU_251899_0_0_1"/>
<dbReference type="InParanoid" id="F0XTK0"/>
<keyword evidence="6" id="KW-1185">Reference proteome</keyword>
<feature type="region of interest" description="Disordered" evidence="3">
    <location>
        <begin position="858"/>
        <end position="900"/>
    </location>
</feature>
<feature type="compositionally biased region" description="Polar residues" evidence="3">
    <location>
        <begin position="629"/>
        <end position="638"/>
    </location>
</feature>
<dbReference type="OrthoDB" id="408631at2759"/>
<reference evidence="5 6" key="1">
    <citation type="journal article" date="2011" name="Proc. Natl. Acad. Sci. U.S.A.">
        <title>Genome and transcriptome analyses of the mountain pine beetle-fungal symbiont Grosmannia clavigera, a lodgepole pine pathogen.</title>
        <authorList>
            <person name="DiGuistini S."/>
            <person name="Wang Y."/>
            <person name="Liao N.Y."/>
            <person name="Taylor G."/>
            <person name="Tanguay P."/>
            <person name="Feau N."/>
            <person name="Henrissat B."/>
            <person name="Chan S.K."/>
            <person name="Hesse-Orce U."/>
            <person name="Alamouti S.M."/>
            <person name="Tsui C.K.M."/>
            <person name="Docking R.T."/>
            <person name="Levasseur A."/>
            <person name="Haridas S."/>
            <person name="Robertson G."/>
            <person name="Birol I."/>
            <person name="Holt R.A."/>
            <person name="Marra M.A."/>
            <person name="Hamelin R.C."/>
            <person name="Hirst M."/>
            <person name="Jones S.J.M."/>
            <person name="Bohlmann J."/>
            <person name="Breuil C."/>
        </authorList>
    </citation>
    <scope>NUCLEOTIDE SEQUENCE [LARGE SCALE GENOMIC DNA]</scope>
    <source>
        <strain evidence="6">kw1407 / UAMH 11150</strain>
    </source>
</reference>
<feature type="compositionally biased region" description="Basic residues" evidence="3">
    <location>
        <begin position="890"/>
        <end position="900"/>
    </location>
</feature>
<feature type="compositionally biased region" description="Polar residues" evidence="3">
    <location>
        <begin position="583"/>
        <end position="594"/>
    </location>
</feature>
<name>F0XTK0_GROCL</name>
<feature type="region of interest" description="Disordered" evidence="3">
    <location>
        <begin position="380"/>
        <end position="444"/>
    </location>
</feature>
<comment type="similarity">
    <text evidence="1">Belongs to the type-B carboxylesterase/lipase family.</text>
</comment>
<feature type="domain" description="Carboxylesterase type B" evidence="4">
    <location>
        <begin position="773"/>
        <end position="1326"/>
    </location>
</feature>
<evidence type="ECO:0000259" key="4">
    <source>
        <dbReference type="Pfam" id="PF00135"/>
    </source>
</evidence>
<feature type="region of interest" description="Disordered" evidence="3">
    <location>
        <begin position="655"/>
        <end position="678"/>
    </location>
</feature>
<feature type="compositionally biased region" description="Basic residues" evidence="3">
    <location>
        <begin position="1343"/>
        <end position="1353"/>
    </location>
</feature>
<feature type="region of interest" description="Disordered" evidence="3">
    <location>
        <begin position="715"/>
        <end position="741"/>
    </location>
</feature>
<feature type="compositionally biased region" description="Low complexity" evidence="3">
    <location>
        <begin position="302"/>
        <end position="311"/>
    </location>
</feature>
<organism evidence="6">
    <name type="scientific">Grosmannia clavigera (strain kw1407 / UAMH 11150)</name>
    <name type="common">Blue stain fungus</name>
    <name type="synonym">Graphiocladiella clavigera</name>
    <dbReference type="NCBI Taxonomy" id="655863"/>
    <lineage>
        <taxon>Eukaryota</taxon>
        <taxon>Fungi</taxon>
        <taxon>Dikarya</taxon>
        <taxon>Ascomycota</taxon>
        <taxon>Pezizomycotina</taxon>
        <taxon>Sordariomycetes</taxon>
        <taxon>Sordariomycetidae</taxon>
        <taxon>Ophiostomatales</taxon>
        <taxon>Ophiostomataceae</taxon>
        <taxon>Leptographium</taxon>
    </lineage>
</organism>
<dbReference type="RefSeq" id="XP_014168186.1">
    <property type="nucleotide sequence ID" value="XM_014312711.1"/>
</dbReference>
<dbReference type="PROSITE" id="PS00122">
    <property type="entry name" value="CARBOXYLESTERASE_B_1"/>
    <property type="match status" value="1"/>
</dbReference>
<dbReference type="InterPro" id="IPR019826">
    <property type="entry name" value="Carboxylesterase_B_AS"/>
</dbReference>
<dbReference type="eggNOG" id="KOG4389">
    <property type="taxonomic scope" value="Eukaryota"/>
</dbReference>
<evidence type="ECO:0000313" key="5">
    <source>
        <dbReference type="EMBL" id="EFW98703.1"/>
    </source>
</evidence>
<dbReference type="STRING" id="655863.F0XTK0"/>
<sequence>MGQQAPSGKYEYSYVDHPLAHDDGGPASCAHSPTSSVNATSCNDSRSVFGNLNGHASLNVQAESITTPLDKCIASDKHSASNVTPESLAEDLENFHLNNSRRIANRSVEKCLLSDKDITNPGDLCQHRSEATLVKNLDFQQAIEKHEVREFEWVLSLPCNDVGLAKGPDDKKPNRSCSVPGAADSGSEDRQIRFGCNLLQNRARAGSDLAGQHRTINTYTLVATPLGDEVLRGDQTGSSQSQTVSVSQTASAGEAIPMVDTFLTPERTAPAGVRAGRSRSQVTPLMLGDGFEAGSADRSRSATRSPASSVSRIEDTIEELDRLEDEFEAVHSLVRVEHVPSPEKPDDDKAARVAAVGRSGSTRKVVVAKAGGVRAELKATAGMTRTSSTRKPGVAPSQAKKQGGPAETGTGPGSGIKRMSITRPASLLPPKPPMKSSKPPTVSTFELPGEAVARRLKEQREKRMSAALSGNGIVAPTATPVQTPRRRRSVKPPTIPAFELPGEAISRRKREEHEAKIRRQEEEEKKRREFKARPMRMSTTPSSQPRETVASRARTNRMSMIGESGSAGGGLSVGGSKRLSVSTASPGRSMQQATGRGRVSNVETQSVESRASRATSSSTCSMSGKRSSVSAEEVQQQKLRGKDIYHRDNYLSVDRDQEKREREAIAKQARQEAAERSRILSREWAEKQKQRAKKLMTIGSSVNKHQDVTMVRHKNTKEMRSSSSVSMLSSSRLSSSSSTRLRPRVRLPQGTYEGLVLTVGQGVAEGVRGGSGGHEAQAQLPRPVEAFLGIPYAQTTAGRNRFRAPVALAVDEAGKGDDGRVHDATWFGARCVGAGGRSDVAESEDCLNANVYVSEGARGRGRRKDEMDGEKKYESHENHHDNNHRDNNHHNHPPHHHHHNHSLLPVVIYVHGGAFNSGCGAERDLASFVGHAAVDLVAVSFNYRVGALGFLGWWSERDGDGDDKEPHDGDHDDNNAPLNLGLLDQQALFGWVQANISFFGGDAGNVTVMGLSAGAHSIGHHLLHYPPGRAPFHKAILESGAPTARAVMAPDHPRPRAQLRAFLVEAAVLDDDVLVPPPRAIIDALRGLSAAAVVRASRAVFARSLAGVTWPFQPVVDGLLGPPACASPYIRCSPVDGWRQRRAQAHGRASMPVLTGFNTHEGTAFVPRDGVHADTDADFRAFFANLIPGLDQADMDLLCHLYPDPTAGHHETDARRLPPGITGRQWPRLQAAYAHYAYICPVLQTAHQLSLGAGQGSSGSAPVYVYEFAARATALDTANHGDHAAVVAHEDALLAYRPGLQRVSEAMHAAWVRFIASPVGDPNVEDDKEDEHEHEHEEDEVRTHRRQKHHHNPLPHWTPFVSPLAGNSAKTKTIMVFGHGNDERVPSECRHGGPQAKPGIPAAMRRLSAFELEQCRFWWDRVHLSEGYGYRSETALASRL</sequence>
<dbReference type="ESTHER" id="grocl-f0xtk0">
    <property type="family name" value="Fungal_carboxylesterase_lipase"/>
</dbReference>
<evidence type="ECO:0000313" key="6">
    <source>
        <dbReference type="Proteomes" id="UP000007796"/>
    </source>
</evidence>
<feature type="compositionally biased region" description="Polar residues" evidence="3">
    <location>
        <begin position="537"/>
        <end position="546"/>
    </location>
</feature>
<feature type="region of interest" description="Disordered" evidence="3">
    <location>
        <begin position="1320"/>
        <end position="1362"/>
    </location>
</feature>
<feature type="region of interest" description="Disordered" evidence="3">
    <location>
        <begin position="291"/>
        <end position="312"/>
    </location>
</feature>
<proteinExistence type="inferred from homology"/>
<feature type="compositionally biased region" description="Low complexity" evidence="3">
    <location>
        <begin position="606"/>
        <end position="628"/>
    </location>
</feature>
<feature type="compositionally biased region" description="Low complexity" evidence="3">
    <location>
        <begin position="721"/>
        <end position="740"/>
    </location>
</feature>
<evidence type="ECO:0000256" key="1">
    <source>
        <dbReference type="ARBA" id="ARBA00005964"/>
    </source>
</evidence>
<dbReference type="GeneID" id="25977779"/>
<protein>
    <submittedName>
        <fullName evidence="5">Carboxylesterase family protein</fullName>
    </submittedName>
</protein>
<dbReference type="PANTHER" id="PTHR11559">
    <property type="entry name" value="CARBOXYLESTERASE"/>
    <property type="match status" value="1"/>
</dbReference>
<gene>
    <name evidence="5" type="ORF">CMQ_4555</name>
</gene>
<accession>F0XTK0</accession>
<dbReference type="EMBL" id="GL630006">
    <property type="protein sequence ID" value="EFW98703.1"/>
    <property type="molecule type" value="Genomic_DNA"/>
</dbReference>
<keyword evidence="2" id="KW-0378">Hydrolase</keyword>
<dbReference type="Proteomes" id="UP000007796">
    <property type="component" value="Unassembled WGS sequence"/>
</dbReference>
<dbReference type="GO" id="GO:0016787">
    <property type="term" value="F:hydrolase activity"/>
    <property type="evidence" value="ECO:0007669"/>
    <property type="project" value="UniProtKB-KW"/>
</dbReference>
<feature type="compositionally biased region" description="Basic and acidic residues" evidence="3">
    <location>
        <begin position="1331"/>
        <end position="1342"/>
    </location>
</feature>
<dbReference type="SUPFAM" id="SSF53474">
    <property type="entry name" value="alpha/beta-Hydrolases"/>
    <property type="match status" value="1"/>
</dbReference>
<evidence type="ECO:0000256" key="3">
    <source>
        <dbReference type="SAM" id="MobiDB-lite"/>
    </source>
</evidence>
<evidence type="ECO:0000256" key="2">
    <source>
        <dbReference type="ARBA" id="ARBA00022801"/>
    </source>
</evidence>